<evidence type="ECO:0000256" key="2">
    <source>
        <dbReference type="RuleBase" id="RU362080"/>
    </source>
</evidence>
<name>A0A0A7PH02_9SPHN</name>
<protein>
    <recommendedName>
        <fullName evidence="2">Antitoxin</fullName>
    </recommendedName>
</protein>
<sequence length="98" mass="10720">MGTAVRKGNRDKSGPPGAWKLEDAKARFSEVVRRAQSEGPQRVTVRGREAVVVISVDELDRLLPRGAGKPAFVPFLEGLGLDGLDLEREVDRGRDIIL</sequence>
<accession>A0A0A7PH02</accession>
<evidence type="ECO:0000256" key="1">
    <source>
        <dbReference type="ARBA" id="ARBA00009981"/>
    </source>
</evidence>
<dbReference type="InterPro" id="IPR006442">
    <property type="entry name" value="Antitoxin_Phd/YefM"/>
</dbReference>
<dbReference type="EMBL" id="CP009122">
    <property type="protein sequence ID" value="AJA07187.1"/>
    <property type="molecule type" value="Genomic_DNA"/>
</dbReference>
<proteinExistence type="inferred from homology"/>
<dbReference type="STRING" id="1515612.SKP52_01225"/>
<evidence type="ECO:0000313" key="4">
    <source>
        <dbReference type="EMBL" id="AJA07187.1"/>
    </source>
</evidence>
<dbReference type="OrthoDB" id="7451784at2"/>
<evidence type="ECO:0000256" key="3">
    <source>
        <dbReference type="SAM" id="MobiDB-lite"/>
    </source>
</evidence>
<comment type="similarity">
    <text evidence="1 2">Belongs to the phD/YefM antitoxin family.</text>
</comment>
<comment type="function">
    <text evidence="2">Antitoxin component of a type II toxin-antitoxin (TA) system.</text>
</comment>
<dbReference type="HOGENOM" id="CLU_163140_1_1_5"/>
<dbReference type="SUPFAM" id="SSF143120">
    <property type="entry name" value="YefM-like"/>
    <property type="match status" value="1"/>
</dbReference>
<dbReference type="KEGG" id="sphk:SKP52_01225"/>
<dbReference type="RefSeq" id="WP_052207704.1">
    <property type="nucleotide sequence ID" value="NZ_CP009122.1"/>
</dbReference>
<reference evidence="4 5" key="1">
    <citation type="journal article" date="2015" name="Int. J. Syst. Evol. Microbiol.">
        <title>Description of Sphingopyxis fribergensis sp. nov. - a soil bacterium with the ability to degrade styrene and phenylacetic acid.</title>
        <authorList>
            <person name="Oelschlagel M."/>
            <person name="Ruckert C."/>
            <person name="Kalinowski J."/>
            <person name="Schmidt G."/>
            <person name="Schlomann M."/>
            <person name="Tischler D."/>
        </authorList>
    </citation>
    <scope>NUCLEOTIDE SEQUENCE [LARGE SCALE GENOMIC DNA]</scope>
    <source>
        <strain evidence="4 5">Kp5.2</strain>
    </source>
</reference>
<dbReference type="NCBIfam" id="TIGR01552">
    <property type="entry name" value="phd_fam"/>
    <property type="match status" value="1"/>
</dbReference>
<dbReference type="Gene3D" id="3.40.1620.10">
    <property type="entry name" value="YefM-like domain"/>
    <property type="match status" value="1"/>
</dbReference>
<feature type="region of interest" description="Disordered" evidence="3">
    <location>
        <begin position="1"/>
        <end position="20"/>
    </location>
</feature>
<dbReference type="InterPro" id="IPR036165">
    <property type="entry name" value="YefM-like_sf"/>
</dbReference>
<gene>
    <name evidence="4" type="ORF">SKP52_01225</name>
</gene>
<dbReference type="AlphaFoldDB" id="A0A0A7PH02"/>
<keyword evidence="5" id="KW-1185">Reference proteome</keyword>
<organism evidence="4 5">
    <name type="scientific">Sphingopyxis fribergensis</name>
    <dbReference type="NCBI Taxonomy" id="1515612"/>
    <lineage>
        <taxon>Bacteria</taxon>
        <taxon>Pseudomonadati</taxon>
        <taxon>Pseudomonadota</taxon>
        <taxon>Alphaproteobacteria</taxon>
        <taxon>Sphingomonadales</taxon>
        <taxon>Sphingomonadaceae</taxon>
        <taxon>Sphingopyxis</taxon>
    </lineage>
</organism>
<evidence type="ECO:0000313" key="5">
    <source>
        <dbReference type="Proteomes" id="UP000030907"/>
    </source>
</evidence>
<dbReference type="Pfam" id="PF02604">
    <property type="entry name" value="PhdYeFM_antitox"/>
    <property type="match status" value="1"/>
</dbReference>
<dbReference type="Proteomes" id="UP000030907">
    <property type="component" value="Chromosome"/>
</dbReference>